<dbReference type="GO" id="GO:0003723">
    <property type="term" value="F:RNA binding"/>
    <property type="evidence" value="ECO:0007669"/>
    <property type="project" value="UniProtKB-KW"/>
</dbReference>
<dbReference type="InterPro" id="IPR050188">
    <property type="entry name" value="RluA_PseudoU_synthase"/>
</dbReference>
<evidence type="ECO:0000313" key="5">
    <source>
        <dbReference type="EMBL" id="EKD25585.1"/>
    </source>
</evidence>
<dbReference type="PROSITE" id="PS50889">
    <property type="entry name" value="S4"/>
    <property type="match status" value="1"/>
</dbReference>
<protein>
    <submittedName>
        <fullName evidence="5">Pseudouridylate synthase, 23S RNA-specific</fullName>
        <ecNumber evidence="5">5.4.99.12</ecNumber>
    </submittedName>
</protein>
<dbReference type="Gene3D" id="3.30.2350.10">
    <property type="entry name" value="Pseudouridine synthase"/>
    <property type="match status" value="1"/>
</dbReference>
<dbReference type="GO" id="GO:0120159">
    <property type="term" value="F:rRNA pseudouridine synthase activity"/>
    <property type="evidence" value="ECO:0007669"/>
    <property type="project" value="UniProtKB-ARBA"/>
</dbReference>
<dbReference type="GO" id="GO:0000455">
    <property type="term" value="P:enzyme-directed rRNA pseudouridine synthesis"/>
    <property type="evidence" value="ECO:0007669"/>
    <property type="project" value="TreeGrafter"/>
</dbReference>
<dbReference type="GO" id="GO:0160147">
    <property type="term" value="F:tRNA pseudouridine(38-40) synthase activity"/>
    <property type="evidence" value="ECO:0007669"/>
    <property type="project" value="UniProtKB-EC"/>
</dbReference>
<comment type="caution">
    <text evidence="5">The sequence shown here is derived from an EMBL/GenBank/DDBJ whole genome shotgun (WGS) entry which is preliminary data.</text>
</comment>
<proteinExistence type="inferred from homology"/>
<dbReference type="InterPro" id="IPR002942">
    <property type="entry name" value="S4_RNA-bd"/>
</dbReference>
<reference evidence="5" key="1">
    <citation type="journal article" date="2012" name="Science">
        <title>Fermentation, hydrogen, and sulfur metabolism in multiple uncultivated bacterial phyla.</title>
        <authorList>
            <person name="Wrighton K.C."/>
            <person name="Thomas B.C."/>
            <person name="Sharon I."/>
            <person name="Miller C.S."/>
            <person name="Castelle C.J."/>
            <person name="VerBerkmoes N.C."/>
            <person name="Wilkins M.J."/>
            <person name="Hettich R.L."/>
            <person name="Lipton M.S."/>
            <person name="Williams K.H."/>
            <person name="Long P.E."/>
            <person name="Banfield J.F."/>
        </authorList>
    </citation>
    <scope>NUCLEOTIDE SEQUENCE [LARGE SCALE GENOMIC DNA]</scope>
</reference>
<dbReference type="InterPro" id="IPR020103">
    <property type="entry name" value="PsdUridine_synth_cat_dom_sf"/>
</dbReference>
<comment type="similarity">
    <text evidence="1">Belongs to the pseudouridine synthase RluA family.</text>
</comment>
<feature type="domain" description="RNA-binding S4" evidence="4">
    <location>
        <begin position="16"/>
        <end position="78"/>
    </location>
</feature>
<name>K1X5T2_9BACT</name>
<dbReference type="Gene3D" id="3.10.290.10">
    <property type="entry name" value="RNA-binding S4 domain"/>
    <property type="match status" value="1"/>
</dbReference>
<dbReference type="CDD" id="cd02869">
    <property type="entry name" value="PseudoU_synth_RluA_like"/>
    <property type="match status" value="1"/>
</dbReference>
<dbReference type="AlphaFoldDB" id="K1X5T2"/>
<dbReference type="Pfam" id="PF00849">
    <property type="entry name" value="PseudoU_synth_2"/>
    <property type="match status" value="1"/>
</dbReference>
<dbReference type="InterPro" id="IPR036986">
    <property type="entry name" value="S4_RNA-bd_sf"/>
</dbReference>
<dbReference type="SUPFAM" id="SSF55120">
    <property type="entry name" value="Pseudouridine synthase"/>
    <property type="match status" value="1"/>
</dbReference>
<keyword evidence="3" id="KW-0694">RNA-binding</keyword>
<evidence type="ECO:0000256" key="1">
    <source>
        <dbReference type="ARBA" id="ARBA00010876"/>
    </source>
</evidence>
<organism evidence="5">
    <name type="scientific">uncultured bacterium</name>
    <name type="common">gcode 4</name>
    <dbReference type="NCBI Taxonomy" id="1234023"/>
    <lineage>
        <taxon>Bacteria</taxon>
        <taxon>environmental samples</taxon>
    </lineage>
</organism>
<dbReference type="CDD" id="cd00165">
    <property type="entry name" value="S4"/>
    <property type="match status" value="1"/>
</dbReference>
<dbReference type="Pfam" id="PF01479">
    <property type="entry name" value="S4"/>
    <property type="match status" value="1"/>
</dbReference>
<dbReference type="EC" id="5.4.99.12" evidence="5"/>
<dbReference type="SMART" id="SM00363">
    <property type="entry name" value="S4"/>
    <property type="match status" value="1"/>
</dbReference>
<evidence type="ECO:0000256" key="3">
    <source>
        <dbReference type="PROSITE-ProRule" id="PRU00182"/>
    </source>
</evidence>
<dbReference type="SUPFAM" id="SSF55174">
    <property type="entry name" value="Alpha-L RNA-binding motif"/>
    <property type="match status" value="1"/>
</dbReference>
<evidence type="ECO:0000256" key="2">
    <source>
        <dbReference type="ARBA" id="ARBA00023235"/>
    </source>
</evidence>
<dbReference type="EMBL" id="AMFJ01036019">
    <property type="protein sequence ID" value="EKD25585.1"/>
    <property type="molecule type" value="Genomic_DNA"/>
</dbReference>
<sequence length="303" mass="35062">MTIYEGAGDLSAPKEGRIDTRLSKEFSYSRSFFHHIISRGGVKVNNKVIKKSYQLKNNDQIDIDNITRYLSPVVLNEAPNIDIPVLLEKDDYLIINKPKGVLSHPKTVREVDEASVVGFLYHTYKNLPTIWNFIRAGLIHRLDKNTDGLMIIAKTEKWLEHFKKLFQAKSESKSIDDKEQTELKKFYRATSYLTPEGKDFIENITEFPYIIEEPVIAKLPHTISKIWITKIMEIVKQTDTTITFNLEILTGRTHQIRYHLSHHGLPIVGDYLYGDPKETTPMQLTAYKLVFRDPENELVTIEI</sequence>
<evidence type="ECO:0000259" key="4">
    <source>
        <dbReference type="SMART" id="SM00363"/>
    </source>
</evidence>
<dbReference type="PANTHER" id="PTHR21600:SF87">
    <property type="entry name" value="RNA PSEUDOURIDYLATE SYNTHASE DOMAIN-CONTAINING PROTEIN 1"/>
    <property type="match status" value="1"/>
</dbReference>
<accession>K1X5T2</accession>
<gene>
    <name evidence="5" type="primary">rluA</name>
    <name evidence="5" type="ORF">ACD_80C00012G0001</name>
</gene>
<keyword evidence="2 5" id="KW-0413">Isomerase</keyword>
<dbReference type="PANTHER" id="PTHR21600">
    <property type="entry name" value="MITOCHONDRIAL RNA PSEUDOURIDINE SYNTHASE"/>
    <property type="match status" value="1"/>
</dbReference>
<dbReference type="InterPro" id="IPR006145">
    <property type="entry name" value="PsdUridine_synth_RsuA/RluA"/>
</dbReference>